<reference evidence="1" key="1">
    <citation type="submission" date="2022-03" db="EMBL/GenBank/DDBJ databases">
        <authorList>
            <person name="Martin C."/>
        </authorList>
    </citation>
    <scope>NUCLEOTIDE SEQUENCE</scope>
</reference>
<keyword evidence="2" id="KW-1185">Reference proteome</keyword>
<proteinExistence type="predicted"/>
<evidence type="ECO:0000313" key="2">
    <source>
        <dbReference type="Proteomes" id="UP000749559"/>
    </source>
</evidence>
<organism evidence="1 2">
    <name type="scientific">Owenia fusiformis</name>
    <name type="common">Polychaete worm</name>
    <dbReference type="NCBI Taxonomy" id="6347"/>
    <lineage>
        <taxon>Eukaryota</taxon>
        <taxon>Metazoa</taxon>
        <taxon>Spiralia</taxon>
        <taxon>Lophotrochozoa</taxon>
        <taxon>Annelida</taxon>
        <taxon>Polychaeta</taxon>
        <taxon>Sedentaria</taxon>
        <taxon>Canalipalpata</taxon>
        <taxon>Sabellida</taxon>
        <taxon>Oweniida</taxon>
        <taxon>Oweniidae</taxon>
        <taxon>Owenia</taxon>
    </lineage>
</organism>
<accession>A0A8J1U3P5</accession>
<evidence type="ECO:0000313" key="1">
    <source>
        <dbReference type="EMBL" id="CAH1786694.1"/>
    </source>
</evidence>
<comment type="caution">
    <text evidence="1">The sequence shown here is derived from an EMBL/GenBank/DDBJ whole genome shotgun (WGS) entry which is preliminary data.</text>
</comment>
<protein>
    <submittedName>
        <fullName evidence="1">Uncharacterized protein</fullName>
    </submittedName>
</protein>
<dbReference type="Proteomes" id="UP000749559">
    <property type="component" value="Unassembled WGS sequence"/>
</dbReference>
<sequence>MSKLSAMRMNTCLIQAFVLVTLATAVISSSASSSSKEKSEGEKCGIIKKNGDFKANGVCEEGTKCLCPEDPNCSGKVKCYCEVQTTMGTMPTETTTIAPITFPIITFPSINKK</sequence>
<dbReference type="EMBL" id="CAIIXF020000006">
    <property type="protein sequence ID" value="CAH1786694.1"/>
    <property type="molecule type" value="Genomic_DNA"/>
</dbReference>
<name>A0A8J1U3P5_OWEFU</name>
<dbReference type="AlphaFoldDB" id="A0A8J1U3P5"/>
<gene>
    <name evidence="1" type="ORF">OFUS_LOCUS12537</name>
</gene>